<name>A0A8D5FXF6_9BACT</name>
<keyword evidence="3" id="KW-1185">Reference proteome</keyword>
<accession>A0A8D5FXF6</accession>
<evidence type="ECO:0000313" key="2">
    <source>
        <dbReference type="EMBL" id="BCL63161.1"/>
    </source>
</evidence>
<evidence type="ECO:0000313" key="3">
    <source>
        <dbReference type="Proteomes" id="UP000826725"/>
    </source>
</evidence>
<dbReference type="Pfam" id="PF13817">
    <property type="entry name" value="DDE_Tnp_IS66_C"/>
    <property type="match status" value="1"/>
</dbReference>
<protein>
    <recommendedName>
        <fullName evidence="1">Transposase IS66 C-terminal domain-containing protein</fullName>
    </recommendedName>
</protein>
<evidence type="ECO:0000259" key="1">
    <source>
        <dbReference type="Pfam" id="PF13817"/>
    </source>
</evidence>
<sequence>MYSLIETAKVNNLDVYKYLRFLFEKLPLAQSEDDYRELLPTVVSAKAMLPLPGISAV</sequence>
<proteinExistence type="predicted"/>
<dbReference type="AlphaFoldDB" id="A0A8D5FXF6"/>
<dbReference type="EMBL" id="AP024086">
    <property type="protein sequence ID" value="BCL63161.1"/>
    <property type="molecule type" value="Genomic_DNA"/>
</dbReference>
<organism evidence="2 3">
    <name type="scientific">Desulfomarina profundi</name>
    <dbReference type="NCBI Taxonomy" id="2772557"/>
    <lineage>
        <taxon>Bacteria</taxon>
        <taxon>Pseudomonadati</taxon>
        <taxon>Thermodesulfobacteriota</taxon>
        <taxon>Desulfobulbia</taxon>
        <taxon>Desulfobulbales</taxon>
        <taxon>Desulfobulbaceae</taxon>
        <taxon>Desulfomarina</taxon>
    </lineage>
</organism>
<dbReference type="InterPro" id="IPR039552">
    <property type="entry name" value="IS66_C"/>
</dbReference>
<gene>
    <name evidence="2" type="ORF">DGMP_38540</name>
</gene>
<dbReference type="KEGG" id="dbk:DGMP_38540"/>
<reference evidence="2" key="1">
    <citation type="submission" date="2020-09" db="EMBL/GenBank/DDBJ databases">
        <title>Desulfogranum mesoprofundum gen. nov., sp. nov., a novel mesophilic, sulfate-reducing chemolithoautotroph isolated from a deep-sea hydrothermal vent chimney in the Suiyo Seamount.</title>
        <authorList>
            <person name="Hashimoto Y."/>
            <person name="Nakagawa S."/>
        </authorList>
    </citation>
    <scope>NUCLEOTIDE SEQUENCE</scope>
    <source>
        <strain evidence="2">KT2</strain>
    </source>
</reference>
<dbReference type="Proteomes" id="UP000826725">
    <property type="component" value="Chromosome"/>
</dbReference>
<feature type="domain" description="Transposase IS66 C-terminal" evidence="1">
    <location>
        <begin position="3"/>
        <end position="40"/>
    </location>
</feature>